<dbReference type="SUPFAM" id="SSF51905">
    <property type="entry name" value="FAD/NAD(P)-binding domain"/>
    <property type="match status" value="3"/>
</dbReference>
<evidence type="ECO:0000256" key="1">
    <source>
        <dbReference type="ARBA" id="ARBA00010139"/>
    </source>
</evidence>
<comment type="caution">
    <text evidence="5">The sequence shown here is derived from an EMBL/GenBank/DDBJ whole genome shotgun (WGS) entry which is preliminary data.</text>
</comment>
<keyword evidence="2" id="KW-0285">Flavoprotein</keyword>
<evidence type="ECO:0000256" key="2">
    <source>
        <dbReference type="ARBA" id="ARBA00022630"/>
    </source>
</evidence>
<evidence type="ECO:0000256" key="4">
    <source>
        <dbReference type="ARBA" id="ARBA00023002"/>
    </source>
</evidence>
<sequence>MAPSAMPSEMNGVNGISADIPYPEEHTPEGPYKVLMDQYHSKVRKLRVACVGAGASGLCCAYKMERMLQPGSWELTLFEKNPQFGGTWYENTYPGVACDIPSHDYNFSWDPKPDWTQFFASGGEIQKYFEGFADRHGSHKYMKLNTKVIEGKWDEDSGKWLLTLENQEDKSTWHDWAHVFINGTGILNTWKWPEIEGLHDFKGPLMHSAKWDHSVDFTGKVAGVIGTGSTSVQIVPQLQKICKEVKVFMRSPTWISPPFGAGALINDLQKGQDVYPGQRQYDFTEADMQKFKDDPAYHLDFRKRIEAEINGLFGMYQQNSDLSHLFRKVITEEMNRRMGPGHEELKKFIIPKWSPGCRRISPGDGYLEALVKENVTPVMKDIKKITPDGIVTEDGVEEKMDILVCATGFQVAFRPQFRVINGEGKTIQEDWVNGPNLYMGVSAPRFPNYYTIVGPGATWSNGTLIPSIETTIEYAVKMMKKMQSEHIKAIEVKQEALDDLYAHFDEFHKSTVWQEECRSWFKDGKIKNRIYLWPGATIHFLKSIKHIRFEDYNIRYRYKNRFAYLGCGDVKATASRDVLGLSTYIRNSDHDWDVD</sequence>
<dbReference type="InterPro" id="IPR036188">
    <property type="entry name" value="FAD/NAD-bd_sf"/>
</dbReference>
<keyword evidence="6" id="KW-1185">Reference proteome</keyword>
<dbReference type="Gene3D" id="3.50.50.60">
    <property type="entry name" value="FAD/NAD(P)-binding domain"/>
    <property type="match status" value="2"/>
</dbReference>
<dbReference type="InterPro" id="IPR020946">
    <property type="entry name" value="Flavin_mOase-like"/>
</dbReference>
<dbReference type="OrthoDB" id="74360at2759"/>
<evidence type="ECO:0000313" key="6">
    <source>
        <dbReference type="Proteomes" id="UP000799772"/>
    </source>
</evidence>
<keyword evidence="3" id="KW-0274">FAD</keyword>
<dbReference type="Proteomes" id="UP000799772">
    <property type="component" value="Unassembled WGS sequence"/>
</dbReference>
<protein>
    <submittedName>
        <fullName evidence="5">FAD/NAD(P)-binding domain-containing protein</fullName>
    </submittedName>
</protein>
<gene>
    <name evidence="5" type="ORF">NA57DRAFT_79320</name>
</gene>
<dbReference type="AlphaFoldDB" id="A0A9P4I9G5"/>
<dbReference type="GO" id="GO:0004499">
    <property type="term" value="F:N,N-dimethylaniline monooxygenase activity"/>
    <property type="evidence" value="ECO:0007669"/>
    <property type="project" value="InterPro"/>
</dbReference>
<dbReference type="PANTHER" id="PTHR42877">
    <property type="entry name" value="L-ORNITHINE N(5)-MONOOXYGENASE-RELATED"/>
    <property type="match status" value="1"/>
</dbReference>
<evidence type="ECO:0000313" key="5">
    <source>
        <dbReference type="EMBL" id="KAF2095602.1"/>
    </source>
</evidence>
<dbReference type="InterPro" id="IPR051209">
    <property type="entry name" value="FAD-bind_Monooxygenase_sf"/>
</dbReference>
<name>A0A9P4I9G5_9PEZI</name>
<keyword evidence="4" id="KW-0560">Oxidoreductase</keyword>
<dbReference type="PANTHER" id="PTHR42877:SF8">
    <property type="entry name" value="MONOOXYGENASE"/>
    <property type="match status" value="1"/>
</dbReference>
<organism evidence="5 6">
    <name type="scientific">Rhizodiscina lignyota</name>
    <dbReference type="NCBI Taxonomy" id="1504668"/>
    <lineage>
        <taxon>Eukaryota</taxon>
        <taxon>Fungi</taxon>
        <taxon>Dikarya</taxon>
        <taxon>Ascomycota</taxon>
        <taxon>Pezizomycotina</taxon>
        <taxon>Dothideomycetes</taxon>
        <taxon>Pleosporomycetidae</taxon>
        <taxon>Aulographales</taxon>
        <taxon>Rhizodiscinaceae</taxon>
        <taxon>Rhizodiscina</taxon>
    </lineage>
</organism>
<dbReference type="EMBL" id="ML978131">
    <property type="protein sequence ID" value="KAF2095602.1"/>
    <property type="molecule type" value="Genomic_DNA"/>
</dbReference>
<dbReference type="GO" id="GO:0050660">
    <property type="term" value="F:flavin adenine dinucleotide binding"/>
    <property type="evidence" value="ECO:0007669"/>
    <property type="project" value="InterPro"/>
</dbReference>
<comment type="similarity">
    <text evidence="1">Belongs to the FAD-binding monooxygenase family.</text>
</comment>
<dbReference type="GO" id="GO:0050661">
    <property type="term" value="F:NADP binding"/>
    <property type="evidence" value="ECO:0007669"/>
    <property type="project" value="InterPro"/>
</dbReference>
<accession>A0A9P4I9G5</accession>
<reference evidence="5" key="1">
    <citation type="journal article" date="2020" name="Stud. Mycol.">
        <title>101 Dothideomycetes genomes: a test case for predicting lifestyles and emergence of pathogens.</title>
        <authorList>
            <person name="Haridas S."/>
            <person name="Albert R."/>
            <person name="Binder M."/>
            <person name="Bloem J."/>
            <person name="Labutti K."/>
            <person name="Salamov A."/>
            <person name="Andreopoulos B."/>
            <person name="Baker S."/>
            <person name="Barry K."/>
            <person name="Bills G."/>
            <person name="Bluhm B."/>
            <person name="Cannon C."/>
            <person name="Castanera R."/>
            <person name="Culley D."/>
            <person name="Daum C."/>
            <person name="Ezra D."/>
            <person name="Gonzalez J."/>
            <person name="Henrissat B."/>
            <person name="Kuo A."/>
            <person name="Liang C."/>
            <person name="Lipzen A."/>
            <person name="Lutzoni F."/>
            <person name="Magnuson J."/>
            <person name="Mondo S."/>
            <person name="Nolan M."/>
            <person name="Ohm R."/>
            <person name="Pangilinan J."/>
            <person name="Park H.-J."/>
            <person name="Ramirez L."/>
            <person name="Alfaro M."/>
            <person name="Sun H."/>
            <person name="Tritt A."/>
            <person name="Yoshinaga Y."/>
            <person name="Zwiers L.-H."/>
            <person name="Turgeon B."/>
            <person name="Goodwin S."/>
            <person name="Spatafora J."/>
            <person name="Crous P."/>
            <person name="Grigoriev I."/>
        </authorList>
    </citation>
    <scope>NUCLEOTIDE SEQUENCE</scope>
    <source>
        <strain evidence="5">CBS 133067</strain>
    </source>
</reference>
<dbReference type="Pfam" id="PF00743">
    <property type="entry name" value="FMO-like"/>
    <property type="match status" value="1"/>
</dbReference>
<proteinExistence type="inferred from homology"/>
<evidence type="ECO:0000256" key="3">
    <source>
        <dbReference type="ARBA" id="ARBA00022827"/>
    </source>
</evidence>